<dbReference type="InterPro" id="IPR029052">
    <property type="entry name" value="Metallo-depent_PP-like"/>
</dbReference>
<name>K4IFM9_PSYTT</name>
<evidence type="ECO:0000256" key="1">
    <source>
        <dbReference type="ARBA" id="ARBA00022729"/>
    </source>
</evidence>
<keyword evidence="7" id="KW-1185">Reference proteome</keyword>
<organism evidence="6 7">
    <name type="scientific">Psychroflexus torquis (strain ATCC 700755 / CIP 106069 / ACAM 623)</name>
    <dbReference type="NCBI Taxonomy" id="313595"/>
    <lineage>
        <taxon>Bacteria</taxon>
        <taxon>Pseudomonadati</taxon>
        <taxon>Bacteroidota</taxon>
        <taxon>Flavobacteriia</taxon>
        <taxon>Flavobacteriales</taxon>
        <taxon>Flavobacteriaceae</taxon>
        <taxon>Psychroflexus</taxon>
    </lineage>
</organism>
<feature type="signal peptide" evidence="2">
    <location>
        <begin position="1"/>
        <end position="20"/>
    </location>
</feature>
<dbReference type="Gene3D" id="3.60.21.10">
    <property type="match status" value="1"/>
</dbReference>
<evidence type="ECO:0000259" key="3">
    <source>
        <dbReference type="Pfam" id="PF00149"/>
    </source>
</evidence>
<sequence length="1356" mass="149793">MKTKLLFFFAFCLMTFSVVANNDKYRLILVDDPATTMTVAWNQISGLNSTLYYDTIDHGTNTSAYTFSQTEDRAIVYRGMDNRFVRLTNLNPDTNYYFVISDSRGVSQRYWFKTSTDDTSPLSFIAGGDSRNNRTPRQNANKLVSKLKPNAVLFGGDMTDDDTDQEWQDWFDDWQLTTATDGRMFPIVPARGNHENPIVIYNLFDTPTTESYYALTFGNDLLRTYTLNSEISVLGNQLTWLENDLANSTEHKWKMAQYHKPMRPHTAGKSEGNNEYGAWAQLFFDEEVRLVVDCDSHMAKTTWPIKPSSSLGNDEGFVIDQLNGTVYTGEGCWGAPLRPNNDDKSWTRSSGSFNQFKLIFVYPDEIKLRTIIVNNADNVGEVANNDPFTLPSNLDVFTPPTGAVVTISNSLDNNCNEVGTACDDNDPLTIIDEEDGFCNCEGVLAEDLVQETILVANSSDDAEEDLESGSVNTSHTELEFIYDSTDQIVGVRFENIQIPTGSTIHRAYIQFETGSTAAGQDPTNLMIHGELIGTSASFSTQLNDVSSRNLTQNTVSWSEIDMWSTIDEAGVYQRTPYLNTITNEIINQTAWTSGNAMSFIFSGQGKRVAKSFDSGNPPVLKLFYQEPCPEAGTICDDGDPLTVLDVEDGNCNCIGLQESGNLTFQVTEATDDAEESETGGVMYTTSSDLELVFDAFAGQNNQTIGIRFGSVSLPENASVLDARIQFTTDETGSDPTNLIIKGELSSSSATFSESVPFDITGRPHTFTAVQWQNIPSWNTVGDATDDQKTPNLRAIVQEIIEQSTWSIFNPMTFIMQGEGKRTAESYDGSSDDAPRLIITYTLNNTCPEEGTPCDDDDATTVNDEEDGFCNCIGFSTLDLIENDIVVNTSSDDAEEVLSTGVVDITSSDLELIWDGEDQVVGVRYNNVNLPDDAFLYRAYIQFQTDEDDNDQDPTNLIINGELADDSSAFINTNSNISSRALTSSHVDWNAISLWDLVGEEGINQRTPYLTNMINEIRAQDGWLPGNAMTFIFSGSGKRVAESKDGNAVGPVLKLFYRFSNPCIPFGTTCDDGDASTFFDIQDGNCNCAGIPETGTLIYDVINSANDAEEELSSGVISLTSTDLELTFESGSVEQLVGLRFTDIHLPANATITSAYVQFTVDDDNNGTTNLSIAAEANSLEFTDTAFDISSRSVLNNTVPWSNIPAWINEGDATLDQRTPDLKTLVEGVLQESNWQLLNPIAFVFSGTGEREADSFEGNNAPQLIINYDLGTLSTERFENIKIIVYPNPAHNLVNIKSKINMEHITIYNMLGKVVVNHKAIDTNVTLDISNLSNGMYFIRIKQVDNVQEQSYKLIID</sequence>
<dbReference type="STRING" id="313595.P700755_001771"/>
<evidence type="ECO:0000256" key="2">
    <source>
        <dbReference type="SAM" id="SignalP"/>
    </source>
</evidence>
<evidence type="ECO:0000313" key="7">
    <source>
        <dbReference type="Proteomes" id="UP000008514"/>
    </source>
</evidence>
<proteinExistence type="predicted"/>
<evidence type="ECO:0000259" key="5">
    <source>
        <dbReference type="Pfam" id="PF18962"/>
    </source>
</evidence>
<dbReference type="OrthoDB" id="9804511at2"/>
<feature type="domain" description="Purple acid phosphatase N-terminal" evidence="4">
    <location>
        <begin position="26"/>
        <end position="114"/>
    </location>
</feature>
<feature type="chain" id="PRO_5003877688" evidence="2">
    <location>
        <begin position="21"/>
        <end position="1356"/>
    </location>
</feature>
<accession>K4IFM9</accession>
<dbReference type="PANTHER" id="PTHR22953:SF153">
    <property type="entry name" value="PURPLE ACID PHOSPHATASE"/>
    <property type="match status" value="1"/>
</dbReference>
<dbReference type="SUPFAM" id="SSF49363">
    <property type="entry name" value="Purple acid phosphatase, N-terminal domain"/>
    <property type="match status" value="1"/>
</dbReference>
<dbReference type="GO" id="GO:0003993">
    <property type="term" value="F:acid phosphatase activity"/>
    <property type="evidence" value="ECO:0007669"/>
    <property type="project" value="InterPro"/>
</dbReference>
<reference evidence="6" key="1">
    <citation type="submission" date="2006-03" db="EMBL/GenBank/DDBJ databases">
        <authorList>
            <person name="Bowman J."/>
            <person name="Ferriera S."/>
            <person name="Johnson J."/>
            <person name="Kravitz S."/>
            <person name="Halpern A."/>
            <person name="Remington K."/>
            <person name="Beeson K."/>
            <person name="Tran B."/>
            <person name="Rogers Y.-H."/>
            <person name="Friedman R."/>
            <person name="Venter J.C."/>
        </authorList>
    </citation>
    <scope>NUCLEOTIDE SEQUENCE [LARGE SCALE GENOMIC DNA]</scope>
    <source>
        <strain evidence="6">ATCC 700755</strain>
    </source>
</reference>
<evidence type="ECO:0000313" key="6">
    <source>
        <dbReference type="EMBL" id="AFU68613.1"/>
    </source>
</evidence>
<protein>
    <submittedName>
        <fullName evidence="6">Protein with C-terminal Por system sorting domain</fullName>
    </submittedName>
</protein>
<dbReference type="Pfam" id="PF16656">
    <property type="entry name" value="Pur_ac_phosph_N"/>
    <property type="match status" value="1"/>
</dbReference>
<dbReference type="KEGG" id="ptq:P700755_001771"/>
<dbReference type="Pfam" id="PF18962">
    <property type="entry name" value="Por_Secre_tail"/>
    <property type="match status" value="1"/>
</dbReference>
<dbReference type="Pfam" id="PF00149">
    <property type="entry name" value="Metallophos"/>
    <property type="match status" value="1"/>
</dbReference>
<dbReference type="Gene3D" id="2.60.40.380">
    <property type="entry name" value="Purple acid phosphatase-like, N-terminal"/>
    <property type="match status" value="1"/>
</dbReference>
<dbReference type="InterPro" id="IPR015914">
    <property type="entry name" value="PAPs_N"/>
</dbReference>
<dbReference type="Proteomes" id="UP000008514">
    <property type="component" value="Chromosome"/>
</dbReference>
<dbReference type="HOGENOM" id="CLU_257297_0_0_10"/>
<dbReference type="InterPro" id="IPR008963">
    <property type="entry name" value="Purple_acid_Pase-like_N"/>
</dbReference>
<dbReference type="GO" id="GO:0046872">
    <property type="term" value="F:metal ion binding"/>
    <property type="evidence" value="ECO:0007669"/>
    <property type="project" value="InterPro"/>
</dbReference>
<keyword evidence="1 2" id="KW-0732">Signal</keyword>
<evidence type="ECO:0000259" key="4">
    <source>
        <dbReference type="Pfam" id="PF16656"/>
    </source>
</evidence>
<feature type="domain" description="Calcineurin-like phosphoesterase" evidence="3">
    <location>
        <begin position="141"/>
        <end position="279"/>
    </location>
</feature>
<dbReference type="PANTHER" id="PTHR22953">
    <property type="entry name" value="ACID PHOSPHATASE RELATED"/>
    <property type="match status" value="1"/>
</dbReference>
<dbReference type="InterPro" id="IPR004843">
    <property type="entry name" value="Calcineurin-like_PHP"/>
</dbReference>
<feature type="domain" description="Secretion system C-terminal sorting" evidence="5">
    <location>
        <begin position="1284"/>
        <end position="1355"/>
    </location>
</feature>
<dbReference type="InterPro" id="IPR026444">
    <property type="entry name" value="Secre_tail"/>
</dbReference>
<dbReference type="EMBL" id="CP003879">
    <property type="protein sequence ID" value="AFU68613.1"/>
    <property type="molecule type" value="Genomic_DNA"/>
</dbReference>
<gene>
    <name evidence="6" type="ordered locus">P700755_001771</name>
</gene>
<dbReference type="eggNOG" id="COG1409">
    <property type="taxonomic scope" value="Bacteria"/>
</dbReference>
<dbReference type="InterPro" id="IPR039331">
    <property type="entry name" value="PAPs-like"/>
</dbReference>
<reference evidence="6" key="2">
    <citation type="submission" date="2012-09" db="EMBL/GenBank/DDBJ databases">
        <title>The complete sequence of Psychroflexus torquis an extreme psychrophile from sea-ice that is stimulated by light.</title>
        <authorList>
            <person name="Feng S."/>
            <person name="Powell S.M."/>
            <person name="Bowman J.P."/>
        </authorList>
    </citation>
    <scope>NUCLEOTIDE SEQUENCE [LARGE SCALE GENOMIC DNA]</scope>
    <source>
        <strain evidence="6">ATCC 700755</strain>
    </source>
</reference>
<dbReference type="SUPFAM" id="SSF56300">
    <property type="entry name" value="Metallo-dependent phosphatases"/>
    <property type="match status" value="1"/>
</dbReference>
<dbReference type="RefSeq" id="WP_015024208.1">
    <property type="nucleotide sequence ID" value="NC_018721.1"/>
</dbReference>
<dbReference type="NCBIfam" id="TIGR04183">
    <property type="entry name" value="Por_Secre_tail"/>
    <property type="match status" value="1"/>
</dbReference>